<dbReference type="SFLD" id="SFLDF00275">
    <property type="entry name" value="adenosine_C2_methyltransferase"/>
    <property type="match status" value="1"/>
</dbReference>
<dbReference type="HAMAP" id="MF_01849">
    <property type="entry name" value="RNA_methyltr_RlmN"/>
    <property type="match status" value="1"/>
</dbReference>
<keyword evidence="3 12" id="KW-0963">Cytoplasm</keyword>
<dbReference type="EMBL" id="CABWIB010000001">
    <property type="protein sequence ID" value="VWL85652.1"/>
    <property type="molecule type" value="Genomic_DNA"/>
</dbReference>
<feature type="binding site" evidence="12">
    <location>
        <position position="199"/>
    </location>
    <ligand>
        <name>S-adenosyl-L-methionine</name>
        <dbReference type="ChEBI" id="CHEBI:59789"/>
    </ligand>
</feature>
<comment type="similarity">
    <text evidence="12">Belongs to the radical SAM superfamily. RlmN family.</text>
</comment>
<dbReference type="InterPro" id="IPR040072">
    <property type="entry name" value="Methyltransferase_A"/>
</dbReference>
<sequence>MSEIKKLNLIEASLEEIENIVVNKLDCKKYVASQIFDFIHNKLEFDFDNFTNIKKDIRLKLPEYFEIPSIKCIKILESKDKETKKFLFSLNHKFLVETVLLMHDNRKTLCVSSQVGCALACDFCATGTMKFEKNLTAAEIVMQLYFVQKELRKTNEKVSNLVYMGMGEPFLNYDNVIKSINILNYEKGQNISKRNFTISTSGLAPQIEKLAEDEKQVHLAISLHAATDEVRNIIMPINKRYPLERLKESLIKYQELTKNRVSFEYILIKDFNIDGSAASSLVAFLKSFNAHVNLIPYNIVEGKPYETPSKKEATEFYNTLKRSKINVTLRETKGEDIAAACGQLKIKKEKEDIESNKENI</sequence>
<dbReference type="SFLD" id="SFLDS00029">
    <property type="entry name" value="Radical_SAM"/>
    <property type="match status" value="1"/>
</dbReference>
<dbReference type="GO" id="GO:0000049">
    <property type="term" value="F:tRNA binding"/>
    <property type="evidence" value="ECO:0007669"/>
    <property type="project" value="UniProtKB-UniRule"/>
</dbReference>
<dbReference type="InterPro" id="IPR004383">
    <property type="entry name" value="rRNA_lsu_MTrfase_RlmN/Cfr"/>
</dbReference>
<comment type="catalytic activity">
    <reaction evidence="12">
        <text>adenosine(37) in tRNA + 2 reduced [2Fe-2S]-[ferredoxin] + 2 S-adenosyl-L-methionine = 2-methyladenosine(37) in tRNA + 5'-deoxyadenosine + L-methionine + 2 oxidized [2Fe-2S]-[ferredoxin] + S-adenosyl-L-homocysteine</text>
        <dbReference type="Rhea" id="RHEA:43332"/>
        <dbReference type="Rhea" id="RHEA-COMP:10000"/>
        <dbReference type="Rhea" id="RHEA-COMP:10001"/>
        <dbReference type="Rhea" id="RHEA-COMP:10162"/>
        <dbReference type="Rhea" id="RHEA-COMP:10485"/>
        <dbReference type="ChEBI" id="CHEBI:17319"/>
        <dbReference type="ChEBI" id="CHEBI:33737"/>
        <dbReference type="ChEBI" id="CHEBI:33738"/>
        <dbReference type="ChEBI" id="CHEBI:57844"/>
        <dbReference type="ChEBI" id="CHEBI:57856"/>
        <dbReference type="ChEBI" id="CHEBI:59789"/>
        <dbReference type="ChEBI" id="CHEBI:74411"/>
        <dbReference type="ChEBI" id="CHEBI:74497"/>
        <dbReference type="EC" id="2.1.1.192"/>
    </reaction>
</comment>
<dbReference type="PANTHER" id="PTHR30544">
    <property type="entry name" value="23S RRNA METHYLTRANSFERASE"/>
    <property type="match status" value="1"/>
</dbReference>
<keyword evidence="4 12" id="KW-0698">rRNA processing</keyword>
<keyword evidence="10 12" id="KW-0408">Iron</keyword>
<evidence type="ECO:0000313" key="14">
    <source>
        <dbReference type="EMBL" id="VWL85652.1"/>
    </source>
</evidence>
<comment type="miscellaneous">
    <text evidence="12">Reaction proceeds by a ping-pong mechanism involving intermediate methylation of a conserved cysteine residue.</text>
</comment>
<keyword evidence="7 12" id="KW-0949">S-adenosyl-L-methionine</keyword>
<evidence type="ECO:0000256" key="2">
    <source>
        <dbReference type="ARBA" id="ARBA00022485"/>
    </source>
</evidence>
<evidence type="ECO:0000256" key="1">
    <source>
        <dbReference type="ARBA" id="ARBA00004496"/>
    </source>
</evidence>
<keyword evidence="6 12" id="KW-0808">Transferase</keyword>
<accession>A0A6I8MBS5</accession>
<dbReference type="Gene3D" id="3.20.20.70">
    <property type="entry name" value="Aldolase class I"/>
    <property type="match status" value="1"/>
</dbReference>
<dbReference type="GO" id="GO:0030488">
    <property type="term" value="P:tRNA methylation"/>
    <property type="evidence" value="ECO:0007669"/>
    <property type="project" value="UniProtKB-UniRule"/>
</dbReference>
<keyword evidence="12" id="KW-1015">Disulfide bond</keyword>
<dbReference type="GO" id="GO:0070040">
    <property type="term" value="F:rRNA (adenine(2503)-C2-)-methyltransferase activity"/>
    <property type="evidence" value="ECO:0007669"/>
    <property type="project" value="UniProtKB-UniRule"/>
</dbReference>
<dbReference type="PIRSF" id="PIRSF006004">
    <property type="entry name" value="CHP00048"/>
    <property type="match status" value="1"/>
</dbReference>
<protein>
    <recommendedName>
        <fullName evidence="12">Probable dual-specificity RNA methyltransferase RlmN</fullName>
        <ecNumber evidence="12">2.1.1.192</ecNumber>
    </recommendedName>
    <alternativeName>
        <fullName evidence="12">23S rRNA (adenine(2503)-C(2))-methyltransferase</fullName>
    </alternativeName>
    <alternativeName>
        <fullName evidence="12">23S rRNA m2A2503 methyltransferase</fullName>
    </alternativeName>
    <alternativeName>
        <fullName evidence="12">Ribosomal RNA large subunit methyltransferase N</fullName>
    </alternativeName>
    <alternativeName>
        <fullName evidence="12">tRNA (adenine(37)-C(2))-methyltransferase</fullName>
    </alternativeName>
    <alternativeName>
        <fullName evidence="12">tRNA m2A37 methyltransferase</fullName>
    </alternativeName>
</protein>
<gene>
    <name evidence="12" type="primary">rlmN</name>
    <name evidence="14" type="ORF">OMES3154_00937</name>
</gene>
<dbReference type="InterPro" id="IPR048641">
    <property type="entry name" value="RlmN_N"/>
</dbReference>
<dbReference type="SUPFAM" id="SSF102114">
    <property type="entry name" value="Radical SAM enzymes"/>
    <property type="match status" value="1"/>
</dbReference>
<dbReference type="InterPro" id="IPR058240">
    <property type="entry name" value="rSAM_sf"/>
</dbReference>
<keyword evidence="5 12" id="KW-0489">Methyltransferase</keyword>
<dbReference type="Pfam" id="PF21016">
    <property type="entry name" value="RlmN_N"/>
    <property type="match status" value="1"/>
</dbReference>
<dbReference type="PROSITE" id="PS51918">
    <property type="entry name" value="RADICAL_SAM"/>
    <property type="match status" value="1"/>
</dbReference>
<dbReference type="CDD" id="cd01335">
    <property type="entry name" value="Radical_SAM"/>
    <property type="match status" value="1"/>
</dbReference>
<feature type="active site" description="Proton acceptor" evidence="12">
    <location>
        <position position="97"/>
    </location>
</feature>
<evidence type="ECO:0000256" key="5">
    <source>
        <dbReference type="ARBA" id="ARBA00022603"/>
    </source>
</evidence>
<dbReference type="GO" id="GO:0005737">
    <property type="term" value="C:cytoplasm"/>
    <property type="evidence" value="ECO:0007669"/>
    <property type="project" value="UniProtKB-SubCell"/>
</dbReference>
<comment type="subcellular location">
    <subcellularLocation>
        <location evidence="1 12">Cytoplasm</location>
    </subcellularLocation>
</comment>
<evidence type="ECO:0000259" key="13">
    <source>
        <dbReference type="PROSITE" id="PS51918"/>
    </source>
</evidence>
<dbReference type="GO" id="GO:0002935">
    <property type="term" value="F:tRNA (adenine(37)-C2)-methyltransferase activity"/>
    <property type="evidence" value="ECO:0007669"/>
    <property type="project" value="UniProtKB-UniRule"/>
</dbReference>
<dbReference type="RefSeq" id="WP_197271505.1">
    <property type="nucleotide sequence ID" value="NZ_CABWIB010000001.1"/>
</dbReference>
<comment type="catalytic activity">
    <reaction evidence="12">
        <text>adenosine(2503) in 23S rRNA + 2 reduced [2Fe-2S]-[ferredoxin] + 2 S-adenosyl-L-methionine = 2-methyladenosine(2503) in 23S rRNA + 5'-deoxyadenosine + L-methionine + 2 oxidized [2Fe-2S]-[ferredoxin] + S-adenosyl-L-homocysteine</text>
        <dbReference type="Rhea" id="RHEA:42916"/>
        <dbReference type="Rhea" id="RHEA-COMP:10000"/>
        <dbReference type="Rhea" id="RHEA-COMP:10001"/>
        <dbReference type="Rhea" id="RHEA-COMP:10152"/>
        <dbReference type="Rhea" id="RHEA-COMP:10282"/>
        <dbReference type="ChEBI" id="CHEBI:17319"/>
        <dbReference type="ChEBI" id="CHEBI:33737"/>
        <dbReference type="ChEBI" id="CHEBI:33738"/>
        <dbReference type="ChEBI" id="CHEBI:57844"/>
        <dbReference type="ChEBI" id="CHEBI:57856"/>
        <dbReference type="ChEBI" id="CHEBI:59789"/>
        <dbReference type="ChEBI" id="CHEBI:74411"/>
        <dbReference type="ChEBI" id="CHEBI:74497"/>
        <dbReference type="EC" id="2.1.1.192"/>
    </reaction>
</comment>
<dbReference type="AlphaFoldDB" id="A0A6I8MBS5"/>
<organism evidence="14 15">
    <name type="scientific">Oceanivirga miroungae</name>
    <dbReference type="NCBI Taxonomy" id="1130046"/>
    <lineage>
        <taxon>Bacteria</taxon>
        <taxon>Fusobacteriati</taxon>
        <taxon>Fusobacteriota</taxon>
        <taxon>Fusobacteriia</taxon>
        <taxon>Fusobacteriales</taxon>
        <taxon>Leptotrichiaceae</taxon>
        <taxon>Oceanivirga</taxon>
    </lineage>
</organism>
<feature type="active site" description="S-methylcysteine intermediate" evidence="12">
    <location>
        <position position="341"/>
    </location>
</feature>
<name>A0A6I8MBS5_9FUSO</name>
<evidence type="ECO:0000256" key="8">
    <source>
        <dbReference type="ARBA" id="ARBA00022694"/>
    </source>
</evidence>
<evidence type="ECO:0000256" key="12">
    <source>
        <dbReference type="HAMAP-Rule" id="MF_01849"/>
    </source>
</evidence>
<dbReference type="Proteomes" id="UP000419017">
    <property type="component" value="Unassembled WGS sequence"/>
</dbReference>
<dbReference type="Pfam" id="PF04055">
    <property type="entry name" value="Radical_SAM"/>
    <property type="match status" value="1"/>
</dbReference>
<dbReference type="EC" id="2.1.1.192" evidence="12"/>
<dbReference type="GO" id="GO:0019843">
    <property type="term" value="F:rRNA binding"/>
    <property type="evidence" value="ECO:0007669"/>
    <property type="project" value="UniProtKB-UniRule"/>
</dbReference>
<evidence type="ECO:0000256" key="11">
    <source>
        <dbReference type="ARBA" id="ARBA00023014"/>
    </source>
</evidence>
<dbReference type="FunFam" id="3.20.20.70:FF:000014">
    <property type="entry name" value="Probable dual-specificity RNA methyltransferase RlmN"/>
    <property type="match status" value="1"/>
</dbReference>
<evidence type="ECO:0000256" key="9">
    <source>
        <dbReference type="ARBA" id="ARBA00022723"/>
    </source>
</evidence>
<comment type="function">
    <text evidence="12">Specifically methylates position 2 of adenine 2503 in 23S rRNA and position 2 of adenine 37 in tRNAs.</text>
</comment>
<dbReference type="GO" id="GO:0051539">
    <property type="term" value="F:4 iron, 4 sulfur cluster binding"/>
    <property type="evidence" value="ECO:0007669"/>
    <property type="project" value="UniProtKB-UniRule"/>
</dbReference>
<keyword evidence="2 12" id="KW-0004">4Fe-4S</keyword>
<comment type="caution">
    <text evidence="12">Lacks conserved residue(s) required for the propagation of feature annotation.</text>
</comment>
<evidence type="ECO:0000256" key="4">
    <source>
        <dbReference type="ARBA" id="ARBA00022552"/>
    </source>
</evidence>
<reference evidence="14 15" key="1">
    <citation type="submission" date="2019-10" db="EMBL/GenBank/DDBJ databases">
        <authorList>
            <person name="Blom J."/>
        </authorList>
    </citation>
    <scope>NUCLEOTIDE SEQUENCE [LARGE SCALE GENOMIC DNA]</scope>
    <source>
        <strain evidence="14 15">ES3154-GLU</strain>
    </source>
</reference>
<keyword evidence="9 12" id="KW-0479">Metal-binding</keyword>
<dbReference type="GO" id="GO:0046872">
    <property type="term" value="F:metal ion binding"/>
    <property type="evidence" value="ECO:0007669"/>
    <property type="project" value="UniProtKB-KW"/>
</dbReference>
<keyword evidence="8 12" id="KW-0819">tRNA processing</keyword>
<feature type="binding site" evidence="12">
    <location>
        <position position="298"/>
    </location>
    <ligand>
        <name>S-adenosyl-L-methionine</name>
        <dbReference type="ChEBI" id="CHEBI:59789"/>
    </ligand>
</feature>
<dbReference type="PANTHER" id="PTHR30544:SF5">
    <property type="entry name" value="RADICAL SAM CORE DOMAIN-CONTAINING PROTEIN"/>
    <property type="match status" value="1"/>
</dbReference>
<feature type="binding site" evidence="12">
    <location>
        <position position="124"/>
    </location>
    <ligand>
        <name>[4Fe-4S] cluster</name>
        <dbReference type="ChEBI" id="CHEBI:49883"/>
        <note>4Fe-4S-S-AdoMet</note>
    </ligand>
</feature>
<feature type="binding site" evidence="12">
    <location>
        <position position="121"/>
    </location>
    <ligand>
        <name>[4Fe-4S] cluster</name>
        <dbReference type="ChEBI" id="CHEBI:49883"/>
        <note>4Fe-4S-S-AdoMet</note>
    </ligand>
</feature>
<evidence type="ECO:0000256" key="10">
    <source>
        <dbReference type="ARBA" id="ARBA00023004"/>
    </source>
</evidence>
<dbReference type="GO" id="GO:0070475">
    <property type="term" value="P:rRNA base methylation"/>
    <property type="evidence" value="ECO:0007669"/>
    <property type="project" value="UniProtKB-UniRule"/>
</dbReference>
<feature type="binding site" evidence="12">
    <location>
        <begin position="222"/>
        <end position="224"/>
    </location>
    <ligand>
        <name>S-adenosyl-L-methionine</name>
        <dbReference type="ChEBI" id="CHEBI:59789"/>
    </ligand>
</feature>
<dbReference type="NCBIfam" id="TIGR00048">
    <property type="entry name" value="rRNA_mod_RlmN"/>
    <property type="match status" value="1"/>
</dbReference>
<dbReference type="Gene3D" id="1.10.150.530">
    <property type="match status" value="1"/>
</dbReference>
<keyword evidence="11 12" id="KW-0411">Iron-sulfur</keyword>
<comment type="cofactor">
    <cofactor evidence="12">
        <name>[4Fe-4S] cluster</name>
        <dbReference type="ChEBI" id="CHEBI:49883"/>
    </cofactor>
    <text evidence="12">Binds 1 [4Fe-4S] cluster. The cluster is coordinated with 3 cysteines and an exchangeable S-adenosyl-L-methionine.</text>
</comment>
<dbReference type="InterPro" id="IPR027492">
    <property type="entry name" value="RNA_MTrfase_RlmN"/>
</dbReference>
<proteinExistence type="inferred from homology"/>
<dbReference type="InterPro" id="IPR013785">
    <property type="entry name" value="Aldolase_TIM"/>
</dbReference>
<feature type="binding site" evidence="12">
    <location>
        <position position="117"/>
    </location>
    <ligand>
        <name>[4Fe-4S] cluster</name>
        <dbReference type="ChEBI" id="CHEBI:49883"/>
        <note>4Fe-4S-S-AdoMet</note>
    </ligand>
</feature>
<dbReference type="SFLD" id="SFLDG01062">
    <property type="entry name" value="methyltransferase_(Class_A)"/>
    <property type="match status" value="1"/>
</dbReference>
<evidence type="ECO:0000313" key="15">
    <source>
        <dbReference type="Proteomes" id="UP000419017"/>
    </source>
</evidence>
<keyword evidence="15" id="KW-1185">Reference proteome</keyword>
<feature type="domain" description="Radical SAM core" evidence="13">
    <location>
        <begin position="103"/>
        <end position="336"/>
    </location>
</feature>
<feature type="binding site" evidence="12">
    <location>
        <begin position="167"/>
        <end position="168"/>
    </location>
    <ligand>
        <name>S-adenosyl-L-methionine</name>
        <dbReference type="ChEBI" id="CHEBI:59789"/>
    </ligand>
</feature>
<dbReference type="InterPro" id="IPR007197">
    <property type="entry name" value="rSAM"/>
</dbReference>
<evidence type="ECO:0000256" key="3">
    <source>
        <dbReference type="ARBA" id="ARBA00022490"/>
    </source>
</evidence>
<evidence type="ECO:0000256" key="7">
    <source>
        <dbReference type="ARBA" id="ARBA00022691"/>
    </source>
</evidence>
<evidence type="ECO:0000256" key="6">
    <source>
        <dbReference type="ARBA" id="ARBA00022679"/>
    </source>
</evidence>